<dbReference type="Proteomes" id="UP000499080">
    <property type="component" value="Unassembled WGS sequence"/>
</dbReference>
<accession>A0A4Y2LTY4</accession>
<keyword evidence="3" id="KW-1185">Reference proteome</keyword>
<organism evidence="2 3">
    <name type="scientific">Araneus ventricosus</name>
    <name type="common">Orbweaver spider</name>
    <name type="synonym">Epeira ventricosa</name>
    <dbReference type="NCBI Taxonomy" id="182803"/>
    <lineage>
        <taxon>Eukaryota</taxon>
        <taxon>Metazoa</taxon>
        <taxon>Ecdysozoa</taxon>
        <taxon>Arthropoda</taxon>
        <taxon>Chelicerata</taxon>
        <taxon>Arachnida</taxon>
        <taxon>Araneae</taxon>
        <taxon>Araneomorphae</taxon>
        <taxon>Entelegynae</taxon>
        <taxon>Araneoidea</taxon>
        <taxon>Araneidae</taxon>
        <taxon>Araneus</taxon>
    </lineage>
</organism>
<evidence type="ECO:0000256" key="1">
    <source>
        <dbReference type="SAM" id="SignalP"/>
    </source>
</evidence>
<evidence type="ECO:0000313" key="2">
    <source>
        <dbReference type="EMBL" id="GBN18002.1"/>
    </source>
</evidence>
<name>A0A4Y2LTY4_ARAVE</name>
<evidence type="ECO:0000313" key="3">
    <source>
        <dbReference type="Proteomes" id="UP000499080"/>
    </source>
</evidence>
<feature type="signal peptide" evidence="1">
    <location>
        <begin position="1"/>
        <end position="22"/>
    </location>
</feature>
<comment type="caution">
    <text evidence="2">The sequence shown here is derived from an EMBL/GenBank/DDBJ whole genome shotgun (WGS) entry which is preliminary data.</text>
</comment>
<protein>
    <recommendedName>
        <fullName evidence="4">ZP domain-containing protein</fullName>
    </recommendedName>
</protein>
<gene>
    <name evidence="2" type="ORF">AVEN_1391_1</name>
</gene>
<dbReference type="EMBL" id="BGPR01006327">
    <property type="protein sequence ID" value="GBN18002.1"/>
    <property type="molecule type" value="Genomic_DNA"/>
</dbReference>
<proteinExistence type="predicted"/>
<reference evidence="2 3" key="1">
    <citation type="journal article" date="2019" name="Sci. Rep.">
        <title>Orb-weaving spider Araneus ventricosus genome elucidates the spidroin gene catalogue.</title>
        <authorList>
            <person name="Kono N."/>
            <person name="Nakamura H."/>
            <person name="Ohtoshi R."/>
            <person name="Moran D.A.P."/>
            <person name="Shinohara A."/>
            <person name="Yoshida Y."/>
            <person name="Fujiwara M."/>
            <person name="Mori M."/>
            <person name="Tomita M."/>
            <person name="Arakawa K."/>
        </authorList>
    </citation>
    <scope>NUCLEOTIDE SEQUENCE [LARGE SCALE GENOMIC DNA]</scope>
</reference>
<feature type="chain" id="PRO_5021354708" description="ZP domain-containing protein" evidence="1">
    <location>
        <begin position="23"/>
        <end position="183"/>
    </location>
</feature>
<dbReference type="AlphaFoldDB" id="A0A4Y2LTY4"/>
<evidence type="ECO:0008006" key="4">
    <source>
        <dbReference type="Google" id="ProtNLM"/>
    </source>
</evidence>
<sequence>MWLHFLHLTLHTVFRILDAASGQDIGRIIVNNPAISPDTEIGTVIEDDGRIEKRVEVHFSCDVVFSNSCTQQTVLVEDVFSKGRLLTSHKYRNHPELEQSCPVYPSDAAAIAQVLRPEANGHHQPQPNPSRRRHALSPVESKLQSLLYPRRKQDPTYLSSNFSSSYLWCPPVALQMLICILQI</sequence>
<keyword evidence="1" id="KW-0732">Signal</keyword>